<name>A0A5S3PNG6_9SPHN</name>
<organism evidence="3 4">
    <name type="scientific">Qipengyuania marisflavi</name>
    <dbReference type="NCBI Taxonomy" id="2486356"/>
    <lineage>
        <taxon>Bacteria</taxon>
        <taxon>Pseudomonadati</taxon>
        <taxon>Pseudomonadota</taxon>
        <taxon>Alphaproteobacteria</taxon>
        <taxon>Sphingomonadales</taxon>
        <taxon>Erythrobacteraceae</taxon>
        <taxon>Qipengyuania</taxon>
    </lineage>
</organism>
<dbReference type="InterPro" id="IPR051534">
    <property type="entry name" value="CBASS_pafABC_assoc_protein"/>
</dbReference>
<feature type="domain" description="WCX" evidence="2">
    <location>
        <begin position="247"/>
        <end position="319"/>
    </location>
</feature>
<gene>
    <name evidence="3" type="ORF">FEV51_12950</name>
</gene>
<evidence type="ECO:0000313" key="3">
    <source>
        <dbReference type="EMBL" id="TMM44975.1"/>
    </source>
</evidence>
<keyword evidence="4" id="KW-1185">Reference proteome</keyword>
<dbReference type="Pfam" id="PF13280">
    <property type="entry name" value="WYL"/>
    <property type="match status" value="1"/>
</dbReference>
<protein>
    <submittedName>
        <fullName evidence="3">WYL domain-containing protein</fullName>
    </submittedName>
</protein>
<dbReference type="PANTHER" id="PTHR34580:SF1">
    <property type="entry name" value="PROTEIN PAFC"/>
    <property type="match status" value="1"/>
</dbReference>
<dbReference type="Proteomes" id="UP000309668">
    <property type="component" value="Unassembled WGS sequence"/>
</dbReference>
<evidence type="ECO:0000313" key="4">
    <source>
        <dbReference type="Proteomes" id="UP000309668"/>
    </source>
</evidence>
<sequence>MARMAKLDRLITLVNALGDSAEGLTLDEMAEVIGADRRTAERLRDVILVHFDLEESLDDRRKRFRIPGSLSSPFTQPNVEEIAALQAAAQAARKERSANAPALESLLGKVQATLKREVKSRMAPDLDPLVRLQRHYIPAGPAYENAPENIAQIQRAMMAGQCIEFDYRPDGAEEPKWRRVIPLGLIHGPTTYLIGEMPNRDLEPVPFRIDRMSEVRASNEPGCPDEDWSLDDWMGKSFGIWREEGRDIVLRVSAEMADRARNWRFHPDQMIEVDGDELVIRFHSGGLREIAEHLFTWGGHVCIEEPEELREVMRERLEAGKGAVKILRPEMSQDPDSRGA</sequence>
<comment type="caution">
    <text evidence="3">The sequence shown here is derived from an EMBL/GenBank/DDBJ whole genome shotgun (WGS) entry which is preliminary data.</text>
</comment>
<feature type="domain" description="WYL" evidence="1">
    <location>
        <begin position="148"/>
        <end position="216"/>
    </location>
</feature>
<evidence type="ECO:0000259" key="2">
    <source>
        <dbReference type="Pfam" id="PF25583"/>
    </source>
</evidence>
<dbReference type="InterPro" id="IPR026881">
    <property type="entry name" value="WYL_dom"/>
</dbReference>
<dbReference type="InterPro" id="IPR057727">
    <property type="entry name" value="WCX_dom"/>
</dbReference>
<evidence type="ECO:0000259" key="1">
    <source>
        <dbReference type="Pfam" id="PF13280"/>
    </source>
</evidence>
<dbReference type="EMBL" id="VCAO01000014">
    <property type="protein sequence ID" value="TMM44975.1"/>
    <property type="molecule type" value="Genomic_DNA"/>
</dbReference>
<proteinExistence type="predicted"/>
<dbReference type="OrthoDB" id="7626446at2"/>
<dbReference type="AlphaFoldDB" id="A0A5S3PNG6"/>
<dbReference type="PANTHER" id="PTHR34580">
    <property type="match status" value="1"/>
</dbReference>
<accession>A0A5S3PNG6</accession>
<dbReference type="Pfam" id="PF25583">
    <property type="entry name" value="WCX"/>
    <property type="match status" value="1"/>
</dbReference>
<reference evidence="3 4" key="1">
    <citation type="submission" date="2019-05" db="EMBL/GenBank/DDBJ databases">
        <title>Erythrobacter marisflavi sp. nov., isolated from isolated from water of an estuary environment.</title>
        <authorList>
            <person name="Yoon J.-H."/>
        </authorList>
    </citation>
    <scope>NUCLEOTIDE SEQUENCE [LARGE SCALE GENOMIC DNA]</scope>
    <source>
        <strain evidence="3 4">KEM-5</strain>
    </source>
</reference>
<dbReference type="PROSITE" id="PS52050">
    <property type="entry name" value="WYL"/>
    <property type="match status" value="1"/>
</dbReference>